<keyword evidence="3" id="KW-0520">NAD</keyword>
<feature type="active site" evidence="4">
    <location>
        <position position="174"/>
    </location>
</feature>
<dbReference type="Pfam" id="PF03446">
    <property type="entry name" value="NAD_binding_2"/>
    <property type="match status" value="1"/>
</dbReference>
<dbReference type="InterPro" id="IPR036291">
    <property type="entry name" value="NAD(P)-bd_dom_sf"/>
</dbReference>
<dbReference type="GO" id="GO:0051287">
    <property type="term" value="F:NAD binding"/>
    <property type="evidence" value="ECO:0007669"/>
    <property type="project" value="InterPro"/>
</dbReference>
<evidence type="ECO:0000256" key="1">
    <source>
        <dbReference type="ARBA" id="ARBA00009080"/>
    </source>
</evidence>
<dbReference type="InterPro" id="IPR002204">
    <property type="entry name" value="3-OH-isobutyrate_DH-rel_CS"/>
</dbReference>
<dbReference type="SUPFAM" id="SSF51735">
    <property type="entry name" value="NAD(P)-binding Rossmann-fold domains"/>
    <property type="match status" value="1"/>
</dbReference>
<dbReference type="Gene3D" id="1.10.1040.10">
    <property type="entry name" value="N-(1-d-carboxylethyl)-l-norvaline Dehydrogenase, domain 2"/>
    <property type="match status" value="1"/>
</dbReference>
<gene>
    <name evidence="7" type="ORF">FPZ49_04540</name>
</gene>
<dbReference type="EMBL" id="VNJI01000004">
    <property type="protein sequence ID" value="TVY11227.1"/>
    <property type="molecule type" value="Genomic_DNA"/>
</dbReference>
<dbReference type="GO" id="GO:0016054">
    <property type="term" value="P:organic acid catabolic process"/>
    <property type="evidence" value="ECO:0007669"/>
    <property type="project" value="UniProtKB-ARBA"/>
</dbReference>
<dbReference type="AlphaFoldDB" id="A0A559KGG3"/>
<evidence type="ECO:0000313" key="8">
    <source>
        <dbReference type="Proteomes" id="UP000317036"/>
    </source>
</evidence>
<dbReference type="Proteomes" id="UP000317036">
    <property type="component" value="Unassembled WGS sequence"/>
</dbReference>
<dbReference type="PANTHER" id="PTHR43060:SF15">
    <property type="entry name" value="3-HYDROXYISOBUTYRATE DEHYDROGENASE-LIKE 1, MITOCHONDRIAL-RELATED"/>
    <property type="match status" value="1"/>
</dbReference>
<dbReference type="Pfam" id="PF14833">
    <property type="entry name" value="NAD_binding_11"/>
    <property type="match status" value="1"/>
</dbReference>
<dbReference type="PIRSF" id="PIRSF000103">
    <property type="entry name" value="HIBADH"/>
    <property type="match status" value="1"/>
</dbReference>
<name>A0A559KGG3_9BACL</name>
<keyword evidence="2" id="KW-0560">Oxidoreductase</keyword>
<accession>A0A559KGG3</accession>
<dbReference type="GO" id="GO:0050661">
    <property type="term" value="F:NADP binding"/>
    <property type="evidence" value="ECO:0007669"/>
    <property type="project" value="InterPro"/>
</dbReference>
<dbReference type="GO" id="GO:0016491">
    <property type="term" value="F:oxidoreductase activity"/>
    <property type="evidence" value="ECO:0007669"/>
    <property type="project" value="UniProtKB-KW"/>
</dbReference>
<dbReference type="OrthoDB" id="9786703at2"/>
<dbReference type="PANTHER" id="PTHR43060">
    <property type="entry name" value="3-HYDROXYISOBUTYRATE DEHYDROGENASE-LIKE 1, MITOCHONDRIAL-RELATED"/>
    <property type="match status" value="1"/>
</dbReference>
<feature type="domain" description="6-phosphogluconate dehydrogenase NADP-binding" evidence="5">
    <location>
        <begin position="7"/>
        <end position="162"/>
    </location>
</feature>
<feature type="domain" description="3-hydroxyisobutyrate dehydrogenase-like NAD-binding" evidence="6">
    <location>
        <begin position="168"/>
        <end position="284"/>
    </location>
</feature>
<dbReference type="InterPro" id="IPR029154">
    <property type="entry name" value="HIBADH-like_NADP-bd"/>
</dbReference>
<dbReference type="PROSITE" id="PS00895">
    <property type="entry name" value="3_HYDROXYISOBUT_DH"/>
    <property type="match status" value="1"/>
</dbReference>
<dbReference type="InterPro" id="IPR008927">
    <property type="entry name" value="6-PGluconate_DH-like_C_sf"/>
</dbReference>
<dbReference type="InterPro" id="IPR013328">
    <property type="entry name" value="6PGD_dom2"/>
</dbReference>
<evidence type="ECO:0000256" key="4">
    <source>
        <dbReference type="PIRSR" id="PIRSR000103-1"/>
    </source>
</evidence>
<evidence type="ECO:0000313" key="7">
    <source>
        <dbReference type="EMBL" id="TVY11227.1"/>
    </source>
</evidence>
<evidence type="ECO:0000256" key="2">
    <source>
        <dbReference type="ARBA" id="ARBA00023002"/>
    </source>
</evidence>
<dbReference type="Gene3D" id="3.40.50.720">
    <property type="entry name" value="NAD(P)-binding Rossmann-like Domain"/>
    <property type="match status" value="1"/>
</dbReference>
<sequence length="286" mass="30047">MNRIRHVAFLGLGAMGLPMAKNVLRAGYTLHITMHRNPAPVEELRALGAVVHPTAAEAVAISEATVSILPEDRQMREVLLSSAMLEAVRKEQLLIEMTSGSPNVMKEVAEAYTKRGARVLDAPVSGGTIGAEQGTLTVMAGGEASDLAEAEPLLRSMAATVSPVGDVGAGKAVKAINQMLAAIHLLAASEAVVLAEQLGVDLDALQKVIGSSSGGSWMVANKLNAIAGRQFKPGFRMNLMKKDVGIALAEGQGKPMPIASLAYQLYEMAAREDGDLDFAAVSRLIR</sequence>
<keyword evidence="8" id="KW-1185">Reference proteome</keyword>
<proteinExistence type="inferred from homology"/>
<comment type="similarity">
    <text evidence="1">Belongs to the HIBADH-related family.</text>
</comment>
<dbReference type="InterPro" id="IPR006115">
    <property type="entry name" value="6PGDH_NADP-bd"/>
</dbReference>
<evidence type="ECO:0000256" key="3">
    <source>
        <dbReference type="ARBA" id="ARBA00023027"/>
    </source>
</evidence>
<comment type="caution">
    <text evidence="7">The sequence shown here is derived from an EMBL/GenBank/DDBJ whole genome shotgun (WGS) entry which is preliminary data.</text>
</comment>
<protein>
    <submittedName>
        <fullName evidence="7">NAD(P)-dependent oxidoreductase</fullName>
    </submittedName>
</protein>
<dbReference type="SUPFAM" id="SSF48179">
    <property type="entry name" value="6-phosphogluconate dehydrogenase C-terminal domain-like"/>
    <property type="match status" value="1"/>
</dbReference>
<evidence type="ECO:0000259" key="6">
    <source>
        <dbReference type="Pfam" id="PF14833"/>
    </source>
</evidence>
<organism evidence="7 8">
    <name type="scientific">Paenibacillus cremeus</name>
    <dbReference type="NCBI Taxonomy" id="2163881"/>
    <lineage>
        <taxon>Bacteria</taxon>
        <taxon>Bacillati</taxon>
        <taxon>Bacillota</taxon>
        <taxon>Bacilli</taxon>
        <taxon>Bacillales</taxon>
        <taxon>Paenibacillaceae</taxon>
        <taxon>Paenibacillus</taxon>
    </lineage>
</organism>
<dbReference type="InterPro" id="IPR015815">
    <property type="entry name" value="HIBADH-related"/>
</dbReference>
<reference evidence="7 8" key="1">
    <citation type="submission" date="2019-07" db="EMBL/GenBank/DDBJ databases">
        <authorList>
            <person name="Kim J."/>
        </authorList>
    </citation>
    <scope>NUCLEOTIDE SEQUENCE [LARGE SCALE GENOMIC DNA]</scope>
    <source>
        <strain evidence="7 8">JC52</strain>
    </source>
</reference>
<evidence type="ECO:0000259" key="5">
    <source>
        <dbReference type="Pfam" id="PF03446"/>
    </source>
</evidence>